<dbReference type="NCBIfam" id="TIGR01167">
    <property type="entry name" value="LPXTG_anchor"/>
    <property type="match status" value="1"/>
</dbReference>
<dbReference type="AlphaFoldDB" id="A0A9D1ELQ9"/>
<gene>
    <name evidence="4" type="ORF">IAB98_12130</name>
</gene>
<name>A0A9D1ELQ9_9FIRM</name>
<feature type="compositionally biased region" description="Basic and acidic residues" evidence="1">
    <location>
        <begin position="130"/>
        <end position="142"/>
    </location>
</feature>
<dbReference type="Proteomes" id="UP000886841">
    <property type="component" value="Unassembled WGS sequence"/>
</dbReference>
<comment type="caution">
    <text evidence="4">The sequence shown here is derived from an EMBL/GenBank/DDBJ whole genome shotgun (WGS) entry which is preliminary data.</text>
</comment>
<sequence>MRKRIRAVWKRTAVLLFAFALIYAMPVYAQSGEVSVETTVPKTHSAVLLITGGGTVNVNGDSYTVQDEEIQLRIPRLEETTWTFAPAKGYVIKHVMYNELDVTAELTGQTYTAAPVNEDGTRVEVIFVKGQDDSGTDDRKPGTDSGQPGTGSGAGTAGGQQSGGSGKTGNVKTGDETNPGLFIGIMAVSIAAAAGCMLAGRRKKKA</sequence>
<accession>A0A9D1ELQ9</accession>
<keyword evidence="2" id="KW-0812">Transmembrane</keyword>
<evidence type="ECO:0000313" key="4">
    <source>
        <dbReference type="EMBL" id="HIR94156.1"/>
    </source>
</evidence>
<keyword evidence="3" id="KW-0732">Signal</keyword>
<keyword evidence="2" id="KW-1133">Transmembrane helix</keyword>
<evidence type="ECO:0000256" key="2">
    <source>
        <dbReference type="SAM" id="Phobius"/>
    </source>
</evidence>
<dbReference type="EMBL" id="DVHU01000109">
    <property type="protein sequence ID" value="HIR94156.1"/>
    <property type="molecule type" value="Genomic_DNA"/>
</dbReference>
<feature type="chain" id="PRO_5038365128" evidence="3">
    <location>
        <begin position="30"/>
        <end position="206"/>
    </location>
</feature>
<proteinExistence type="predicted"/>
<reference evidence="4" key="1">
    <citation type="submission" date="2020-10" db="EMBL/GenBank/DDBJ databases">
        <authorList>
            <person name="Gilroy R."/>
        </authorList>
    </citation>
    <scope>NUCLEOTIDE SEQUENCE</scope>
    <source>
        <strain evidence="4">ChiSxjej1B13-7041</strain>
    </source>
</reference>
<feature type="signal peptide" evidence="3">
    <location>
        <begin position="1"/>
        <end position="29"/>
    </location>
</feature>
<feature type="compositionally biased region" description="Gly residues" evidence="1">
    <location>
        <begin position="148"/>
        <end position="167"/>
    </location>
</feature>
<organism evidence="4 5">
    <name type="scientific">Candidatus Egerieimonas intestinavium</name>
    <dbReference type="NCBI Taxonomy" id="2840777"/>
    <lineage>
        <taxon>Bacteria</taxon>
        <taxon>Bacillati</taxon>
        <taxon>Bacillota</taxon>
        <taxon>Clostridia</taxon>
        <taxon>Lachnospirales</taxon>
        <taxon>Lachnospiraceae</taxon>
        <taxon>Lachnospiraceae incertae sedis</taxon>
        <taxon>Candidatus Egerieimonas</taxon>
    </lineage>
</organism>
<feature type="region of interest" description="Disordered" evidence="1">
    <location>
        <begin position="129"/>
        <end position="176"/>
    </location>
</feature>
<protein>
    <submittedName>
        <fullName evidence="4">LPXTG cell wall anchor domain-containing protein</fullName>
    </submittedName>
</protein>
<evidence type="ECO:0000313" key="5">
    <source>
        <dbReference type="Proteomes" id="UP000886841"/>
    </source>
</evidence>
<feature type="transmembrane region" description="Helical" evidence="2">
    <location>
        <begin position="180"/>
        <end position="200"/>
    </location>
</feature>
<evidence type="ECO:0000256" key="1">
    <source>
        <dbReference type="SAM" id="MobiDB-lite"/>
    </source>
</evidence>
<reference evidence="4" key="2">
    <citation type="journal article" date="2021" name="PeerJ">
        <title>Extensive microbial diversity within the chicken gut microbiome revealed by metagenomics and culture.</title>
        <authorList>
            <person name="Gilroy R."/>
            <person name="Ravi A."/>
            <person name="Getino M."/>
            <person name="Pursley I."/>
            <person name="Horton D.L."/>
            <person name="Alikhan N.F."/>
            <person name="Baker D."/>
            <person name="Gharbi K."/>
            <person name="Hall N."/>
            <person name="Watson M."/>
            <person name="Adriaenssens E.M."/>
            <person name="Foster-Nyarko E."/>
            <person name="Jarju S."/>
            <person name="Secka A."/>
            <person name="Antonio M."/>
            <person name="Oren A."/>
            <person name="Chaudhuri R.R."/>
            <person name="La Ragione R."/>
            <person name="Hildebrand F."/>
            <person name="Pallen M.J."/>
        </authorList>
    </citation>
    <scope>NUCLEOTIDE SEQUENCE</scope>
    <source>
        <strain evidence="4">ChiSxjej1B13-7041</strain>
    </source>
</reference>
<evidence type="ECO:0000256" key="3">
    <source>
        <dbReference type="SAM" id="SignalP"/>
    </source>
</evidence>
<keyword evidence="2" id="KW-0472">Membrane</keyword>